<dbReference type="Pfam" id="PF03330">
    <property type="entry name" value="DPBB_1"/>
    <property type="match status" value="1"/>
</dbReference>
<dbReference type="CDD" id="cd22268">
    <property type="entry name" value="DPBB_RlpA-like"/>
    <property type="match status" value="1"/>
</dbReference>
<evidence type="ECO:0000313" key="8">
    <source>
        <dbReference type="Proteomes" id="UP000267035"/>
    </source>
</evidence>
<dbReference type="InterPro" id="IPR034718">
    <property type="entry name" value="RlpA"/>
</dbReference>
<reference evidence="7 8" key="1">
    <citation type="submission" date="2018-10" db="EMBL/GenBank/DDBJ databases">
        <title>Comamonadaceae CDC group NO-1 genome sequencing and assembly.</title>
        <authorList>
            <person name="Bernier A.-M."/>
            <person name="Bernard K."/>
        </authorList>
    </citation>
    <scope>NUCLEOTIDE SEQUENCE [LARGE SCALE GENOMIC DNA]</scope>
    <source>
        <strain evidence="7 8">NML161473</strain>
    </source>
</reference>
<evidence type="ECO:0000256" key="3">
    <source>
        <dbReference type="HAMAP-Rule" id="MF_02071"/>
    </source>
</evidence>
<dbReference type="SUPFAM" id="SSF50685">
    <property type="entry name" value="Barwin-like endoglucanases"/>
    <property type="match status" value="1"/>
</dbReference>
<evidence type="ECO:0000256" key="5">
    <source>
        <dbReference type="SAM" id="MobiDB-lite"/>
    </source>
</evidence>
<organism evidence="7 8">
    <name type="scientific">Allofranklinella schreckenbergeri</name>
    <dbReference type="NCBI Taxonomy" id="1076744"/>
    <lineage>
        <taxon>Bacteria</taxon>
        <taxon>Pseudomonadati</taxon>
        <taxon>Pseudomonadota</taxon>
        <taxon>Betaproteobacteria</taxon>
        <taxon>Burkholderiales</taxon>
        <taxon>Comamonadaceae</taxon>
        <taxon>Allofranklinella</taxon>
    </lineage>
</organism>
<dbReference type="AlphaFoldDB" id="A0A3M6Q0R2"/>
<dbReference type="InterPro" id="IPR009009">
    <property type="entry name" value="RlpA-like_DPBB"/>
</dbReference>
<evidence type="ECO:0000259" key="6">
    <source>
        <dbReference type="Pfam" id="PF03330"/>
    </source>
</evidence>
<evidence type="ECO:0000256" key="1">
    <source>
        <dbReference type="ARBA" id="ARBA00023239"/>
    </source>
</evidence>
<dbReference type="PANTHER" id="PTHR34183:SF1">
    <property type="entry name" value="ENDOLYTIC PEPTIDOGLYCAN TRANSGLYCOSYLASE RLPA"/>
    <property type="match status" value="1"/>
</dbReference>
<dbReference type="GO" id="GO:0000270">
    <property type="term" value="P:peptidoglycan metabolic process"/>
    <property type="evidence" value="ECO:0007669"/>
    <property type="project" value="UniProtKB-UniRule"/>
</dbReference>
<feature type="compositionally biased region" description="Low complexity" evidence="5">
    <location>
        <begin position="221"/>
        <end position="239"/>
    </location>
</feature>
<dbReference type="InterPro" id="IPR012997">
    <property type="entry name" value="RplA"/>
</dbReference>
<dbReference type="EMBL" id="RDQL01000017">
    <property type="protein sequence ID" value="RMW96862.1"/>
    <property type="molecule type" value="Genomic_DNA"/>
</dbReference>
<dbReference type="InterPro" id="IPR036908">
    <property type="entry name" value="RlpA-like_sf"/>
</dbReference>
<feature type="compositionally biased region" description="Basic residues" evidence="5">
    <location>
        <begin position="204"/>
        <end position="214"/>
    </location>
</feature>
<dbReference type="Gene3D" id="2.40.40.10">
    <property type="entry name" value="RlpA-like domain"/>
    <property type="match status" value="1"/>
</dbReference>
<comment type="caution">
    <text evidence="7">The sequence shown here is derived from an EMBL/GenBank/DDBJ whole genome shotgun (WGS) entry which is preliminary data.</text>
</comment>
<gene>
    <name evidence="3" type="primary">rlpA</name>
    <name evidence="7" type="ORF">EBQ25_10555</name>
</gene>
<dbReference type="PANTHER" id="PTHR34183">
    <property type="entry name" value="ENDOLYTIC PEPTIDOGLYCAN TRANSGLYCOSYLASE RLPA"/>
    <property type="match status" value="1"/>
</dbReference>
<proteinExistence type="inferred from homology"/>
<dbReference type="EC" id="4.2.2.-" evidence="3"/>
<feature type="region of interest" description="Disordered" evidence="5">
    <location>
        <begin position="150"/>
        <end position="255"/>
    </location>
</feature>
<feature type="compositionally biased region" description="Low complexity" evidence="5">
    <location>
        <begin position="181"/>
        <end position="198"/>
    </location>
</feature>
<dbReference type="GO" id="GO:0071555">
    <property type="term" value="P:cell wall organization"/>
    <property type="evidence" value="ECO:0007669"/>
    <property type="project" value="UniProtKB-KW"/>
</dbReference>
<evidence type="ECO:0000256" key="2">
    <source>
        <dbReference type="ARBA" id="ARBA00023316"/>
    </source>
</evidence>
<keyword evidence="1 3" id="KW-0456">Lyase</keyword>
<protein>
    <recommendedName>
        <fullName evidence="3">Endolytic peptidoglycan transglycosylase RlpA</fullName>
        <ecNumber evidence="3">4.2.2.-</ecNumber>
    </recommendedName>
</protein>
<feature type="domain" description="RlpA-like protein double-psi beta-barrel" evidence="6">
    <location>
        <begin position="56"/>
        <end position="144"/>
    </location>
</feature>
<dbReference type="GO" id="GO:0008932">
    <property type="term" value="F:lytic endotransglycosylase activity"/>
    <property type="evidence" value="ECO:0007669"/>
    <property type="project" value="UniProtKB-UniRule"/>
</dbReference>
<name>A0A3M6Q0R2_9BURK</name>
<comment type="function">
    <text evidence="3">Lytic transglycosylase with a strong preference for naked glycan strands that lack stem peptides.</text>
</comment>
<evidence type="ECO:0000256" key="4">
    <source>
        <dbReference type="RuleBase" id="RU003495"/>
    </source>
</evidence>
<dbReference type="HAMAP" id="MF_02071">
    <property type="entry name" value="RlpA"/>
    <property type="match status" value="1"/>
</dbReference>
<keyword evidence="2 3" id="KW-0961">Cell wall biogenesis/degradation</keyword>
<accession>A0A3M6Q0R2</accession>
<comment type="similarity">
    <text evidence="3 4">Belongs to the RlpA family.</text>
</comment>
<sequence>MLELDLMPPVYELITPRPLEPASLGLHASVKTIEALEARLPQGLRSEGAAVQSLYQTGQASWYGDKFHGRLTANGERYNMYAMTAAHRTLPFGTIVCVRSLQTSKEIKVRINDRGPYAGQRIIDLSRGAAEKLGMLSQGLKNVALWIPQKNGPQCGEDDVRLEGKGAPPPHNPPRGLSAGTPAQTPAKATATKSPTAQGSGAKKSAKNAARKPAKGVAQRAAKGSAKSSSKKTQNTKTPKAVRKPARANANAKTR</sequence>
<evidence type="ECO:0000313" key="7">
    <source>
        <dbReference type="EMBL" id="RMW96862.1"/>
    </source>
</evidence>
<dbReference type="Proteomes" id="UP000267035">
    <property type="component" value="Unassembled WGS sequence"/>
</dbReference>
<keyword evidence="8" id="KW-1185">Reference proteome</keyword>
<dbReference type="NCBIfam" id="TIGR00413">
    <property type="entry name" value="rlpA"/>
    <property type="match status" value="1"/>
</dbReference>